<evidence type="ECO:0000313" key="2">
    <source>
        <dbReference type="EMBL" id="TYR99220.1"/>
    </source>
</evidence>
<proteinExistence type="predicted"/>
<reference evidence="2 3" key="1">
    <citation type="submission" date="2019-08" db="EMBL/GenBank/DDBJ databases">
        <title>Bacillus genomes from the desert of Cuatro Cienegas, Coahuila.</title>
        <authorList>
            <person name="Olmedo-Alvarez G."/>
        </authorList>
    </citation>
    <scope>NUCLEOTIDE SEQUENCE [LARGE SCALE GENOMIC DNA]</scope>
    <source>
        <strain evidence="2 3">CH128b_4D</strain>
    </source>
</reference>
<gene>
    <name evidence="2" type="ORF">FZC84_10680</name>
</gene>
<feature type="signal peptide" evidence="1">
    <location>
        <begin position="1"/>
        <end position="19"/>
    </location>
</feature>
<dbReference type="InterPro" id="IPR021598">
    <property type="entry name" value="DUF3221"/>
</dbReference>
<sequence length="110" mass="12326">MRYLSYIIWILCCVFLITACSSENQDKVNNSFSQDKVLQGTIIEFSEKGFTLKLTGESKKVAKTIRVGLGGECSLNGLQEGQQIKVWYDYIRESNPPQTRALKVEGEAGN</sequence>
<organism evidence="2 3">
    <name type="scientific">Rossellomorea vietnamensis</name>
    <dbReference type="NCBI Taxonomy" id="218284"/>
    <lineage>
        <taxon>Bacteria</taxon>
        <taxon>Bacillati</taxon>
        <taxon>Bacillota</taxon>
        <taxon>Bacilli</taxon>
        <taxon>Bacillales</taxon>
        <taxon>Bacillaceae</taxon>
        <taxon>Rossellomorea</taxon>
    </lineage>
</organism>
<name>A0A5D4ME04_9BACI</name>
<dbReference type="Pfam" id="PF11518">
    <property type="entry name" value="DUF3221"/>
    <property type="match status" value="1"/>
</dbReference>
<evidence type="ECO:0000313" key="3">
    <source>
        <dbReference type="Proteomes" id="UP000325182"/>
    </source>
</evidence>
<dbReference type="InterPro" id="IPR012340">
    <property type="entry name" value="NA-bd_OB-fold"/>
</dbReference>
<accession>A0A5D4ME04</accession>
<protein>
    <submittedName>
        <fullName evidence="2">DUF3221 domain-containing protein</fullName>
    </submittedName>
</protein>
<dbReference type="Gene3D" id="2.40.50.140">
    <property type="entry name" value="Nucleic acid-binding proteins"/>
    <property type="match status" value="1"/>
</dbReference>
<dbReference type="RefSeq" id="WP_113927884.1">
    <property type="nucleotide sequence ID" value="NZ_VTEG01000006.1"/>
</dbReference>
<dbReference type="Proteomes" id="UP000325182">
    <property type="component" value="Unassembled WGS sequence"/>
</dbReference>
<comment type="caution">
    <text evidence="2">The sequence shown here is derived from an EMBL/GenBank/DDBJ whole genome shotgun (WGS) entry which is preliminary data.</text>
</comment>
<dbReference type="EMBL" id="VTEG01000006">
    <property type="protein sequence ID" value="TYR99220.1"/>
    <property type="molecule type" value="Genomic_DNA"/>
</dbReference>
<feature type="chain" id="PRO_5039135529" evidence="1">
    <location>
        <begin position="20"/>
        <end position="110"/>
    </location>
</feature>
<dbReference type="PROSITE" id="PS51257">
    <property type="entry name" value="PROKAR_LIPOPROTEIN"/>
    <property type="match status" value="1"/>
</dbReference>
<dbReference type="AlphaFoldDB" id="A0A5D4ME04"/>
<evidence type="ECO:0000256" key="1">
    <source>
        <dbReference type="SAM" id="SignalP"/>
    </source>
</evidence>
<keyword evidence="1" id="KW-0732">Signal</keyword>